<feature type="binding site" description="axial binding residue" evidence="9">
    <location>
        <position position="436"/>
    </location>
    <ligand>
        <name>heme</name>
        <dbReference type="ChEBI" id="CHEBI:30413"/>
    </ligand>
    <ligandPart>
        <name>Fe</name>
        <dbReference type="ChEBI" id="CHEBI:18248"/>
    </ligandPart>
</feature>
<dbReference type="CDD" id="cd11065">
    <property type="entry name" value="CYP64-like"/>
    <property type="match status" value="1"/>
</dbReference>
<dbReference type="InterPro" id="IPR036396">
    <property type="entry name" value="Cyt_P450_sf"/>
</dbReference>
<evidence type="ECO:0000256" key="3">
    <source>
        <dbReference type="ARBA" id="ARBA00010617"/>
    </source>
</evidence>
<evidence type="ECO:0000256" key="10">
    <source>
        <dbReference type="RuleBase" id="RU000461"/>
    </source>
</evidence>
<dbReference type="GO" id="GO:0005506">
    <property type="term" value="F:iron ion binding"/>
    <property type="evidence" value="ECO:0007669"/>
    <property type="project" value="InterPro"/>
</dbReference>
<keyword evidence="4 9" id="KW-0349">Heme</keyword>
<dbReference type="InterPro" id="IPR017972">
    <property type="entry name" value="Cyt_P450_CS"/>
</dbReference>
<dbReference type="SUPFAM" id="SSF48264">
    <property type="entry name" value="Cytochrome P450"/>
    <property type="match status" value="1"/>
</dbReference>
<gene>
    <name evidence="11" type="ORF">SERLADRAFT_468039</name>
</gene>
<dbReference type="InterPro" id="IPR001128">
    <property type="entry name" value="Cyt_P450"/>
</dbReference>
<dbReference type="InterPro" id="IPR002401">
    <property type="entry name" value="Cyt_P450_E_grp-I"/>
</dbReference>
<dbReference type="RefSeq" id="XP_007318567.1">
    <property type="nucleotide sequence ID" value="XM_007318505.1"/>
</dbReference>
<evidence type="ECO:0000256" key="8">
    <source>
        <dbReference type="ARBA" id="ARBA00023033"/>
    </source>
</evidence>
<proteinExistence type="inferred from homology"/>
<dbReference type="InterPro" id="IPR050364">
    <property type="entry name" value="Cytochrome_P450_fung"/>
</dbReference>
<organism>
    <name type="scientific">Serpula lacrymans var. lacrymans (strain S7.9)</name>
    <name type="common">Dry rot fungus</name>
    <dbReference type="NCBI Taxonomy" id="578457"/>
    <lineage>
        <taxon>Eukaryota</taxon>
        <taxon>Fungi</taxon>
        <taxon>Dikarya</taxon>
        <taxon>Basidiomycota</taxon>
        <taxon>Agaricomycotina</taxon>
        <taxon>Agaricomycetes</taxon>
        <taxon>Agaricomycetidae</taxon>
        <taxon>Boletales</taxon>
        <taxon>Coniophorineae</taxon>
        <taxon>Serpulaceae</taxon>
        <taxon>Serpula</taxon>
    </lineage>
</organism>
<evidence type="ECO:0000256" key="6">
    <source>
        <dbReference type="ARBA" id="ARBA00023002"/>
    </source>
</evidence>
<dbReference type="GO" id="GO:0004497">
    <property type="term" value="F:monooxygenase activity"/>
    <property type="evidence" value="ECO:0007669"/>
    <property type="project" value="UniProtKB-KW"/>
</dbReference>
<dbReference type="OrthoDB" id="2789670at2759"/>
<sequence>MPCTMGYLDIALAALGVYLIKRLFQAKSRLPLPPGPKGVPILGNIFEMPSEKAWLAFEKLSEKHGNLSSMNIFGHCLILVNSAAIAEELLDKRSVSYSDRPPMVMAGELSGWNKALLMTKYGERFRQIRKYFHQAIGARTSIRAFVPIVEHETLRFAQKVLCDDTRLEAHVRKTAGAIILRISHGYEVQDGIDPLVELADKALEQLSETAAPGAYLVDIIPILKYIPEWFPGAGFQKTAKRYAKTLQDAADQAHNYAKTQIASGIAPNSFTSRLFEGCSLTETEEDNVKWAAASVYLGGSDTTVSANYAFFLAMTLYPDVQKKAQAELDVVIGKDRLPTYADRGSLPYVEALFKEILRWNIVAPLTIRRASKDDVCGGYFIPKDAHVIVNIWHILHDERTYVNPMEFNPERFLASEGREPETDPRNTCFGYGRRICPGLHLAEVSVFMTCALSLAVLDVRKTVENGVEITPEIEYLGGSICHPAPFKCSIKARSIQAEALLSQSNDS</sequence>
<evidence type="ECO:0008006" key="12">
    <source>
        <dbReference type="Google" id="ProtNLM"/>
    </source>
</evidence>
<keyword evidence="7 9" id="KW-0408">Iron</keyword>
<keyword evidence="8 10" id="KW-0503">Monooxygenase</keyword>
<evidence type="ECO:0000256" key="7">
    <source>
        <dbReference type="ARBA" id="ARBA00023004"/>
    </source>
</evidence>
<keyword evidence="6 10" id="KW-0560">Oxidoreductase</keyword>
<dbReference type="Gene3D" id="1.10.630.10">
    <property type="entry name" value="Cytochrome P450"/>
    <property type="match status" value="1"/>
</dbReference>
<dbReference type="GO" id="GO:0020037">
    <property type="term" value="F:heme binding"/>
    <property type="evidence" value="ECO:0007669"/>
    <property type="project" value="InterPro"/>
</dbReference>
<comment type="pathway">
    <text evidence="2">Secondary metabolite biosynthesis.</text>
</comment>
<dbReference type="PANTHER" id="PTHR46300:SF7">
    <property type="entry name" value="P450, PUTATIVE (EUROFUNG)-RELATED"/>
    <property type="match status" value="1"/>
</dbReference>
<accession>F8NX73</accession>
<dbReference type="EMBL" id="GL945434">
    <property type="protein sequence ID" value="EGO24548.1"/>
    <property type="molecule type" value="Genomic_DNA"/>
</dbReference>
<dbReference type="PANTHER" id="PTHR46300">
    <property type="entry name" value="P450, PUTATIVE (EUROFUNG)-RELATED-RELATED"/>
    <property type="match status" value="1"/>
</dbReference>
<evidence type="ECO:0000313" key="11">
    <source>
        <dbReference type="EMBL" id="EGO24548.1"/>
    </source>
</evidence>
<evidence type="ECO:0000256" key="5">
    <source>
        <dbReference type="ARBA" id="ARBA00022723"/>
    </source>
</evidence>
<evidence type="ECO:0000256" key="9">
    <source>
        <dbReference type="PIRSR" id="PIRSR602401-1"/>
    </source>
</evidence>
<evidence type="ECO:0000256" key="1">
    <source>
        <dbReference type="ARBA" id="ARBA00001971"/>
    </source>
</evidence>
<reference evidence="11" key="1">
    <citation type="submission" date="2011-04" db="EMBL/GenBank/DDBJ databases">
        <title>Evolution of plant cell wall degrading machinery underlies the functional diversity of forest fungi.</title>
        <authorList>
            <consortium name="US DOE Joint Genome Institute (JGI-PGF)"/>
            <person name="Eastwood D.C."/>
            <person name="Floudas D."/>
            <person name="Binder M."/>
            <person name="Majcherczyk A."/>
            <person name="Schneider P."/>
            <person name="Aerts A."/>
            <person name="Asiegbu F.O."/>
            <person name="Baker S.E."/>
            <person name="Barry K."/>
            <person name="Bendiksby M."/>
            <person name="Blumentritt M."/>
            <person name="Coutinho P.M."/>
            <person name="Cullen D."/>
            <person name="Cullen D."/>
            <person name="Gathman A."/>
            <person name="Goodell B."/>
            <person name="Henrissat B."/>
            <person name="Ihrmark K."/>
            <person name="Kauserud H."/>
            <person name="Kohler A."/>
            <person name="LaButti K."/>
            <person name="Lapidus A."/>
            <person name="Lavin J.L."/>
            <person name="Lee Y.-H."/>
            <person name="Lindquist E."/>
            <person name="Lilly W."/>
            <person name="Lucas S."/>
            <person name="Morin E."/>
            <person name="Murat C."/>
            <person name="Oguiza J.A."/>
            <person name="Park J."/>
            <person name="Pisabarro A.G."/>
            <person name="Riley R."/>
            <person name="Rosling A."/>
            <person name="Salamov A."/>
            <person name="Schmidt O."/>
            <person name="Schmutz J."/>
            <person name="Skrede I."/>
            <person name="Stenlid J."/>
            <person name="Wiebenga A."/>
            <person name="Xie X."/>
            <person name="Kues U."/>
            <person name="Hibbett D.S."/>
            <person name="Hoffmeister D."/>
            <person name="Hogberg N."/>
            <person name="Martin F."/>
            <person name="Grigoriev I.V."/>
            <person name="Watkinson S.C."/>
        </authorList>
    </citation>
    <scope>NUCLEOTIDE SEQUENCE</scope>
    <source>
        <strain evidence="11">S7.9</strain>
    </source>
</reference>
<keyword evidence="5 9" id="KW-0479">Metal-binding</keyword>
<dbReference type="Proteomes" id="UP000008064">
    <property type="component" value="Unassembled WGS sequence"/>
</dbReference>
<comment type="cofactor">
    <cofactor evidence="1 9">
        <name>heme</name>
        <dbReference type="ChEBI" id="CHEBI:30413"/>
    </cofactor>
</comment>
<dbReference type="AlphaFoldDB" id="F8NX73"/>
<evidence type="ECO:0000256" key="2">
    <source>
        <dbReference type="ARBA" id="ARBA00005179"/>
    </source>
</evidence>
<dbReference type="GeneID" id="18819343"/>
<comment type="similarity">
    <text evidence="3 10">Belongs to the cytochrome P450 family.</text>
</comment>
<dbReference type="PRINTS" id="PR00463">
    <property type="entry name" value="EP450I"/>
</dbReference>
<dbReference type="Pfam" id="PF00067">
    <property type="entry name" value="p450"/>
    <property type="match status" value="1"/>
</dbReference>
<dbReference type="PROSITE" id="PS00086">
    <property type="entry name" value="CYTOCHROME_P450"/>
    <property type="match status" value="1"/>
</dbReference>
<dbReference type="HOGENOM" id="CLU_001570_2_3_1"/>
<name>F8NX73_SERL9</name>
<dbReference type="GO" id="GO:0016705">
    <property type="term" value="F:oxidoreductase activity, acting on paired donors, with incorporation or reduction of molecular oxygen"/>
    <property type="evidence" value="ECO:0007669"/>
    <property type="project" value="InterPro"/>
</dbReference>
<protein>
    <recommendedName>
        <fullName evidence="12">Cytochrome P450</fullName>
    </recommendedName>
</protein>
<evidence type="ECO:0000256" key="4">
    <source>
        <dbReference type="ARBA" id="ARBA00022617"/>
    </source>
</evidence>
<dbReference type="KEGG" id="sla:SERLADRAFT_468039"/>